<reference evidence="2 3" key="1">
    <citation type="submission" date="2019-03" db="EMBL/GenBank/DDBJ databases">
        <title>Genome sequence of Sphingomonas sp. 17J27-24.</title>
        <authorList>
            <person name="Kim M."/>
            <person name="Maeng S."/>
            <person name="Sathiyaraj S."/>
        </authorList>
    </citation>
    <scope>NUCLEOTIDE SEQUENCE [LARGE SCALE GENOMIC DNA]</scope>
    <source>
        <strain evidence="2 3">17J27-24</strain>
    </source>
</reference>
<dbReference type="Pfam" id="PF00903">
    <property type="entry name" value="Glyoxalase"/>
    <property type="match status" value="1"/>
</dbReference>
<evidence type="ECO:0000259" key="1">
    <source>
        <dbReference type="PROSITE" id="PS51819"/>
    </source>
</evidence>
<organism evidence="2 3">
    <name type="scientific">Sphingomonas parva</name>
    <dbReference type="NCBI Taxonomy" id="2555898"/>
    <lineage>
        <taxon>Bacteria</taxon>
        <taxon>Pseudomonadati</taxon>
        <taxon>Pseudomonadota</taxon>
        <taxon>Alphaproteobacteria</taxon>
        <taxon>Sphingomonadales</taxon>
        <taxon>Sphingomonadaceae</taxon>
        <taxon>Sphingomonas</taxon>
    </lineage>
</organism>
<dbReference type="Gene3D" id="3.10.180.10">
    <property type="entry name" value="2,3-Dihydroxybiphenyl 1,2-Dioxygenase, domain 1"/>
    <property type="match status" value="1"/>
</dbReference>
<dbReference type="PANTHER" id="PTHR33993:SF5">
    <property type="entry name" value="GLYOXALASE"/>
    <property type="match status" value="1"/>
</dbReference>
<evidence type="ECO:0000313" key="3">
    <source>
        <dbReference type="Proteomes" id="UP000298213"/>
    </source>
</evidence>
<name>A0A4Y8ZP40_9SPHN</name>
<protein>
    <submittedName>
        <fullName evidence="2">VOC family protein</fullName>
    </submittedName>
</protein>
<feature type="domain" description="VOC" evidence="1">
    <location>
        <begin position="5"/>
        <end position="135"/>
    </location>
</feature>
<dbReference type="InterPro" id="IPR037523">
    <property type="entry name" value="VOC_core"/>
</dbReference>
<dbReference type="PANTHER" id="PTHR33993">
    <property type="entry name" value="GLYOXALASE-RELATED"/>
    <property type="match status" value="1"/>
</dbReference>
<keyword evidence="3" id="KW-1185">Reference proteome</keyword>
<dbReference type="OrthoDB" id="9799428at2"/>
<dbReference type="InterPro" id="IPR029068">
    <property type="entry name" value="Glyas_Bleomycin-R_OHBP_Dase"/>
</dbReference>
<evidence type="ECO:0000313" key="2">
    <source>
        <dbReference type="EMBL" id="TFI56589.1"/>
    </source>
</evidence>
<dbReference type="RefSeq" id="WP_135090223.1">
    <property type="nucleotide sequence ID" value="NZ_SPDV01000068.1"/>
</dbReference>
<sequence length="138" mass="15020">MPVVGLGGLMFRARDPEKLKAWYRTQLGIGGGCVSEGGEQGWRPGTGPAPGEQGHQYMWYPAPGPMVFDPFEAESDRIAADRNVLINLRVRDMEGLLAQLRAAGTEIASDDSYEGVGRFARIHDPEGNPLELWEPPAA</sequence>
<dbReference type="InterPro" id="IPR004360">
    <property type="entry name" value="Glyas_Fos-R_dOase_dom"/>
</dbReference>
<dbReference type="EMBL" id="SPDV01000068">
    <property type="protein sequence ID" value="TFI56589.1"/>
    <property type="molecule type" value="Genomic_DNA"/>
</dbReference>
<comment type="caution">
    <text evidence="2">The sequence shown here is derived from an EMBL/GenBank/DDBJ whole genome shotgun (WGS) entry which is preliminary data.</text>
</comment>
<dbReference type="AlphaFoldDB" id="A0A4Y8ZP40"/>
<gene>
    <name evidence="2" type="ORF">E2493_19485</name>
</gene>
<dbReference type="PROSITE" id="PS51819">
    <property type="entry name" value="VOC"/>
    <property type="match status" value="1"/>
</dbReference>
<dbReference type="SUPFAM" id="SSF54593">
    <property type="entry name" value="Glyoxalase/Bleomycin resistance protein/Dihydroxybiphenyl dioxygenase"/>
    <property type="match status" value="1"/>
</dbReference>
<dbReference type="Proteomes" id="UP000298213">
    <property type="component" value="Unassembled WGS sequence"/>
</dbReference>
<dbReference type="InterPro" id="IPR052164">
    <property type="entry name" value="Anthracycline_SecMetBiosynth"/>
</dbReference>
<proteinExistence type="predicted"/>
<accession>A0A4Y8ZP40</accession>